<dbReference type="SUPFAM" id="SSF103025">
    <property type="entry name" value="Folate-binding domain"/>
    <property type="match status" value="1"/>
</dbReference>
<gene>
    <name evidence="1" type="ORF">METZ01_LOCUS423914</name>
</gene>
<dbReference type="EMBL" id="UINC01168167">
    <property type="protein sequence ID" value="SVD71060.1"/>
    <property type="molecule type" value="Genomic_DNA"/>
</dbReference>
<protein>
    <submittedName>
        <fullName evidence="1">Uncharacterized protein</fullName>
    </submittedName>
</protein>
<name>A0A382XJN6_9ZZZZ</name>
<sequence>MNVLENDSLWLANLSYLGVLRVSGQDRRDFLQGQLTQNLDHLSPEQSILSGWTSPKGRLLAISQLFDWQDSIWLLMPADLIDGVAKRLTMYVLRSDVRLETCQISVTGLRGTKAIAATEALGMTLINEPNASASTENVCIGRVAGDPSRLVALGDLSGFPTPAVKKRDSVAWRLLNIRSGIPTI</sequence>
<dbReference type="Gene3D" id="3.30.70.1630">
    <property type="match status" value="1"/>
</dbReference>
<dbReference type="PANTHER" id="PTHR22602">
    <property type="entry name" value="TRANSFERASE CAF17, MITOCHONDRIAL-RELATED"/>
    <property type="match status" value="1"/>
</dbReference>
<reference evidence="1" key="1">
    <citation type="submission" date="2018-05" db="EMBL/GenBank/DDBJ databases">
        <authorList>
            <person name="Lanie J.A."/>
            <person name="Ng W.-L."/>
            <person name="Kazmierczak K.M."/>
            <person name="Andrzejewski T.M."/>
            <person name="Davidsen T.M."/>
            <person name="Wayne K.J."/>
            <person name="Tettelin H."/>
            <person name="Glass J.I."/>
            <person name="Rusch D."/>
            <person name="Podicherti R."/>
            <person name="Tsui H.-C.T."/>
            <person name="Winkler M.E."/>
        </authorList>
    </citation>
    <scope>NUCLEOTIDE SEQUENCE</scope>
</reference>
<evidence type="ECO:0000313" key="1">
    <source>
        <dbReference type="EMBL" id="SVD71060.1"/>
    </source>
</evidence>
<dbReference type="Gene3D" id="3.30.70.1400">
    <property type="entry name" value="Aminomethyltransferase beta-barrel domains"/>
    <property type="match status" value="1"/>
</dbReference>
<dbReference type="GO" id="GO:0016226">
    <property type="term" value="P:iron-sulfur cluster assembly"/>
    <property type="evidence" value="ECO:0007669"/>
    <property type="project" value="TreeGrafter"/>
</dbReference>
<proteinExistence type="predicted"/>
<dbReference type="AlphaFoldDB" id="A0A382XJN6"/>
<dbReference type="PANTHER" id="PTHR22602:SF0">
    <property type="entry name" value="TRANSFERASE CAF17, MITOCHONDRIAL-RELATED"/>
    <property type="match status" value="1"/>
</dbReference>
<feature type="non-terminal residue" evidence="1">
    <location>
        <position position="184"/>
    </location>
</feature>
<organism evidence="1">
    <name type="scientific">marine metagenome</name>
    <dbReference type="NCBI Taxonomy" id="408172"/>
    <lineage>
        <taxon>unclassified sequences</taxon>
        <taxon>metagenomes</taxon>
        <taxon>ecological metagenomes</taxon>
    </lineage>
</organism>
<accession>A0A382XJN6</accession>
<dbReference type="InterPro" id="IPR045179">
    <property type="entry name" value="YgfZ/GcvT"/>
</dbReference>